<dbReference type="InterPro" id="IPR002725">
    <property type="entry name" value="YgjP-like_metallopeptidase"/>
</dbReference>
<sequence length="232" mass="25690">MSSETVFGDGARRRPLTVRRVAHARHMRLSVDPRTGAVRLTLPRRASERAGRAWAETQRAWVEEQIARLPSPQIIAPGATIPFRGADILIDWSPAHSRVVRLEDGLLKVGGPEEAVARRVVAWLRRAALQQLEAETRALAVQAGVTVGRVSIGDPRSRWGSCSANGDIRYAWRLILAPPFVLSSTVAHEVAHRLHMDHSPAFRAAEARLYGADPEPARDWLRHHGAGLYWLG</sequence>
<keyword evidence="2" id="KW-0482">Metalloprotease</keyword>
<keyword evidence="2" id="KW-0378">Hydrolase</keyword>
<proteinExistence type="predicted"/>
<keyword evidence="3" id="KW-1185">Reference proteome</keyword>
<dbReference type="EMBL" id="CP115174">
    <property type="protein sequence ID" value="WBO22600.1"/>
    <property type="molecule type" value="Genomic_DNA"/>
</dbReference>
<dbReference type="Gene3D" id="3.30.2010.10">
    <property type="entry name" value="Metalloproteases ('zincins'), catalytic domain"/>
    <property type="match status" value="1"/>
</dbReference>
<evidence type="ECO:0000313" key="2">
    <source>
        <dbReference type="EMBL" id="WBO22600.1"/>
    </source>
</evidence>
<protein>
    <submittedName>
        <fullName evidence="2">SprT family zinc-dependent metalloprotease</fullName>
    </submittedName>
</protein>
<dbReference type="PANTHER" id="PTHR30399">
    <property type="entry name" value="UNCHARACTERIZED PROTEIN YGJP"/>
    <property type="match status" value="1"/>
</dbReference>
<dbReference type="RefSeq" id="WP_270077242.1">
    <property type="nucleotide sequence ID" value="NZ_CP115174.1"/>
</dbReference>
<accession>A0ABY7NM36</accession>
<dbReference type="CDD" id="cd07344">
    <property type="entry name" value="M48_yhfN_like"/>
    <property type="match status" value="1"/>
</dbReference>
<dbReference type="InterPro" id="IPR053136">
    <property type="entry name" value="UTP_pyrophosphatase-like"/>
</dbReference>
<reference evidence="2 3" key="1">
    <citation type="submission" date="2022-12" db="EMBL/GenBank/DDBJ databases">
        <title>Sphingomonas abieness sp. nov., an endophytic bacterium isolated from Abies koreana.</title>
        <authorList>
            <person name="Jiang L."/>
            <person name="Lee J."/>
        </authorList>
    </citation>
    <scope>NUCLEOTIDE SEQUENCE [LARGE SCALE GENOMIC DNA]</scope>
    <source>
        <strain evidence="3">PAMB 00755</strain>
    </source>
</reference>
<keyword evidence="2" id="KW-0645">Protease</keyword>
<gene>
    <name evidence="2" type="ORF">PBT88_00120</name>
</gene>
<evidence type="ECO:0000313" key="3">
    <source>
        <dbReference type="Proteomes" id="UP001210865"/>
    </source>
</evidence>
<dbReference type="SUPFAM" id="SSF55486">
    <property type="entry name" value="Metalloproteases ('zincins'), catalytic domain"/>
    <property type="match status" value="1"/>
</dbReference>
<name>A0ABY7NM36_9SPHN</name>
<dbReference type="PANTHER" id="PTHR30399:SF1">
    <property type="entry name" value="UTP PYROPHOSPHATASE"/>
    <property type="match status" value="1"/>
</dbReference>
<organism evidence="2 3">
    <name type="scientific">Sphingomonas abietis</name>
    <dbReference type="NCBI Taxonomy" id="3012344"/>
    <lineage>
        <taxon>Bacteria</taxon>
        <taxon>Pseudomonadati</taxon>
        <taxon>Pseudomonadota</taxon>
        <taxon>Alphaproteobacteria</taxon>
        <taxon>Sphingomonadales</taxon>
        <taxon>Sphingomonadaceae</taxon>
        <taxon>Sphingomonas</taxon>
    </lineage>
</organism>
<evidence type="ECO:0000259" key="1">
    <source>
        <dbReference type="Pfam" id="PF01863"/>
    </source>
</evidence>
<dbReference type="Proteomes" id="UP001210865">
    <property type="component" value="Chromosome"/>
</dbReference>
<feature type="domain" description="YgjP-like metallopeptidase" evidence="1">
    <location>
        <begin position="26"/>
        <end position="224"/>
    </location>
</feature>
<dbReference type="GO" id="GO:0008237">
    <property type="term" value="F:metallopeptidase activity"/>
    <property type="evidence" value="ECO:0007669"/>
    <property type="project" value="UniProtKB-KW"/>
</dbReference>
<dbReference type="Pfam" id="PF01863">
    <property type="entry name" value="YgjP-like"/>
    <property type="match status" value="1"/>
</dbReference>